<dbReference type="PANTHER" id="PTHR38435:SF2">
    <property type="entry name" value="DUF871 DOMAIN-CONTAINING PROTEIN"/>
    <property type="match status" value="1"/>
</dbReference>
<feature type="domain" description="6-phospho-N-acetylmuramidase N-terminal" evidence="2">
    <location>
        <begin position="15"/>
        <end position="231"/>
    </location>
</feature>
<dbReference type="InterPro" id="IPR043797">
    <property type="entry name" value="MupG_N"/>
</dbReference>
<reference evidence="3 4" key="1">
    <citation type="submission" date="2011-02" db="EMBL/GenBank/DDBJ databases">
        <authorList>
            <person name="Muzny D."/>
            <person name="Qin X."/>
            <person name="Buhay C."/>
            <person name="Dugan-Rocha S."/>
            <person name="Ding Y."/>
            <person name="Chen G."/>
            <person name="Hawes A."/>
            <person name="Holder M."/>
            <person name="Jhangiani S."/>
            <person name="Johnson A."/>
            <person name="Khan Z."/>
            <person name="Li Z."/>
            <person name="Liu W."/>
            <person name="Liu X."/>
            <person name="Perez L."/>
            <person name="Shen H."/>
            <person name="Wang Q."/>
            <person name="Watt J."/>
            <person name="Xi L."/>
            <person name="Xin Y."/>
            <person name="Zhou J."/>
            <person name="Deng J."/>
            <person name="Jiang H."/>
            <person name="Liu Y."/>
            <person name="Qu J."/>
            <person name="Song X.-Z."/>
            <person name="Zhang L."/>
            <person name="Villasana D."/>
            <person name="Johnson A."/>
            <person name="Liu J."/>
            <person name="Liyanage D."/>
            <person name="Lorensuhewa L."/>
            <person name="Robinson T."/>
            <person name="Song A."/>
            <person name="Song B.-B."/>
            <person name="Dinh H."/>
            <person name="Thornton R."/>
            <person name="Coyle M."/>
            <person name="Francisco L."/>
            <person name="Jackson L."/>
            <person name="Javaid M."/>
            <person name="Korchina V."/>
            <person name="Kovar C."/>
            <person name="Mata R."/>
            <person name="Mathew T."/>
            <person name="Ngo R."/>
            <person name="Nguyen L."/>
            <person name="Nguyen N."/>
            <person name="Okwuonu G."/>
            <person name="Ongeri F."/>
            <person name="Pham C."/>
            <person name="Simmons D."/>
            <person name="Wilczek-Boney K."/>
            <person name="Hale W."/>
            <person name="Jakkamsetti A."/>
            <person name="Pham P."/>
            <person name="Ruth R."/>
            <person name="San Lucas F."/>
            <person name="Warren J."/>
            <person name="Zhang J."/>
            <person name="Zhao Z."/>
            <person name="Zhou C."/>
            <person name="Zhu D."/>
            <person name="Lee S."/>
            <person name="Bess C."/>
            <person name="Blankenburg K."/>
            <person name="Forbes L."/>
            <person name="Fu Q."/>
            <person name="Gubbala S."/>
            <person name="Hirani K."/>
            <person name="Jayaseelan J.C."/>
            <person name="Lara F."/>
            <person name="Munidasa M."/>
            <person name="Palculict T."/>
            <person name="Patil S."/>
            <person name="Pu L.-L."/>
            <person name="Saada N."/>
            <person name="Tang L."/>
            <person name="Weissenberger G."/>
            <person name="Zhu Y."/>
            <person name="Hemphill L."/>
            <person name="Shang Y."/>
            <person name="Youmans B."/>
            <person name="Ayvaz T."/>
            <person name="Ross M."/>
            <person name="Santibanez J."/>
            <person name="Aqrawi P."/>
            <person name="Gross S."/>
            <person name="Joshi V."/>
            <person name="Fowler G."/>
            <person name="Nazareth L."/>
            <person name="Reid J."/>
            <person name="Worley K."/>
            <person name="Petrosino J."/>
            <person name="Highlander S."/>
            <person name="Gibbs R."/>
        </authorList>
    </citation>
    <scope>NUCLEOTIDE SEQUENCE [LARGE SCALE GENOMIC DNA]</scope>
    <source>
        <strain evidence="3 4">DSM 15829</strain>
    </source>
</reference>
<dbReference type="OrthoDB" id="5809921at2"/>
<dbReference type="RefSeq" id="WP_006303328.1">
    <property type="nucleotide sequence ID" value="NZ_ACGK02000004.1"/>
</dbReference>
<organism evidence="3 4">
    <name type="scientific">Fannyhessea vaginae DSM 15829</name>
    <dbReference type="NCBI Taxonomy" id="525256"/>
    <lineage>
        <taxon>Bacteria</taxon>
        <taxon>Bacillati</taxon>
        <taxon>Actinomycetota</taxon>
        <taxon>Coriobacteriia</taxon>
        <taxon>Coriobacteriales</taxon>
        <taxon>Atopobiaceae</taxon>
        <taxon>Fannyhessea</taxon>
    </lineage>
</organism>
<feature type="domain" description="6-phospho-N-acetylmuramidase C-terminal" evidence="1">
    <location>
        <begin position="254"/>
        <end position="356"/>
    </location>
</feature>
<dbReference type="InterPro" id="IPR029000">
    <property type="entry name" value="Cyclophilin-like_dom_sf"/>
</dbReference>
<name>F1T6R7_9ACTN</name>
<dbReference type="InterPro" id="IPR017853">
    <property type="entry name" value="GH"/>
</dbReference>
<comment type="caution">
    <text evidence="3">The sequence shown here is derived from an EMBL/GenBank/DDBJ whole genome shotgun (WGS) entry which is preliminary data.</text>
</comment>
<dbReference type="InterPro" id="IPR043894">
    <property type="entry name" value="MupG_C"/>
</dbReference>
<evidence type="ECO:0000313" key="4">
    <source>
        <dbReference type="Proteomes" id="UP000005947"/>
    </source>
</evidence>
<dbReference type="Proteomes" id="UP000005947">
    <property type="component" value="Unassembled WGS sequence"/>
</dbReference>
<dbReference type="SUPFAM" id="SSF50891">
    <property type="entry name" value="Cyclophilin-like"/>
    <property type="match status" value="1"/>
</dbReference>
<dbReference type="AlphaFoldDB" id="F1T6R7"/>
<dbReference type="InterPro" id="IPR013785">
    <property type="entry name" value="Aldolase_TIM"/>
</dbReference>
<sequence>MHKNPLGCAISLTEYNKTKKLPAALCAAGGVCVFISLHIEEEFCSSYTQQVKDLCALLCSKRARILADVSPKTLEIFKMSSFFELKQTLGLWALRIDDGLTPQEIADLAKTMPIVVNASTICPDDAQLIVQSAQTSSNPLVYAMHNFYPRPLTGLDSAFFDECNDTLKRLGMHIMAFIPADKVKRIPLREGLPTLEHQRTLSPYVSFAQMNIRYAIDEVFCADPEISSHEQALIDIFIQQDMLVIPAELHPGYEYLYRKIFTCRKDSPSWLVRFEESRQYASDQSKGSHCIEPFCTTFRKRGCITMDNKHFMRYQGEIELLRNDFPADTRVNVIGRVDEHYVELIDLIGRGTRFMLVPAQ</sequence>
<evidence type="ECO:0000259" key="1">
    <source>
        <dbReference type="Pfam" id="PF05913"/>
    </source>
</evidence>
<evidence type="ECO:0008006" key="5">
    <source>
        <dbReference type="Google" id="ProtNLM"/>
    </source>
</evidence>
<dbReference type="PANTHER" id="PTHR38435">
    <property type="match status" value="1"/>
</dbReference>
<dbReference type="GeneID" id="93210760"/>
<dbReference type="eggNOG" id="COG3589">
    <property type="taxonomic scope" value="Bacteria"/>
</dbReference>
<dbReference type="Gene3D" id="3.20.20.70">
    <property type="entry name" value="Aldolase class I"/>
    <property type="match status" value="1"/>
</dbReference>
<evidence type="ECO:0000259" key="2">
    <source>
        <dbReference type="Pfam" id="PF19200"/>
    </source>
</evidence>
<dbReference type="Pfam" id="PF19200">
    <property type="entry name" value="MupG_N"/>
    <property type="match status" value="1"/>
</dbReference>
<dbReference type="InterPro" id="IPR008589">
    <property type="entry name" value="MupG"/>
</dbReference>
<dbReference type="Gene3D" id="2.40.100.10">
    <property type="entry name" value="Cyclophilin-like"/>
    <property type="match status" value="1"/>
</dbReference>
<protein>
    <recommendedName>
        <fullName evidence="5">DUF871 domain-containing protein</fullName>
    </recommendedName>
</protein>
<keyword evidence="4" id="KW-1185">Reference proteome</keyword>
<gene>
    <name evidence="3" type="ORF">HMPREF0091_11118</name>
</gene>
<evidence type="ECO:0000313" key="3">
    <source>
        <dbReference type="EMBL" id="EGF22792.1"/>
    </source>
</evidence>
<accession>F1T6R7</accession>
<dbReference type="EMBL" id="ACGK02000004">
    <property type="protein sequence ID" value="EGF22792.1"/>
    <property type="molecule type" value="Genomic_DNA"/>
</dbReference>
<dbReference type="Pfam" id="PF05913">
    <property type="entry name" value="MupG_C"/>
    <property type="match status" value="1"/>
</dbReference>
<dbReference type="SUPFAM" id="SSF51445">
    <property type="entry name" value="(Trans)glycosidases"/>
    <property type="match status" value="1"/>
</dbReference>
<proteinExistence type="predicted"/>